<evidence type="ECO:0000256" key="1">
    <source>
        <dbReference type="SAM" id="MobiDB-lite"/>
    </source>
</evidence>
<gene>
    <name evidence="2" type="ORF">KQ486_10865</name>
</gene>
<proteinExistence type="predicted"/>
<keyword evidence="3" id="KW-1185">Reference proteome</keyword>
<reference evidence="2 3" key="1">
    <citation type="journal article" date="2011" name="Int. J. Syst. Evol. Microbiol.">
        <title>Allobacillus halotolerans gen. nov., sp. nov. isolated from shrimp paste.</title>
        <authorList>
            <person name="Sheu S.Y."/>
            <person name="Arun A.B."/>
            <person name="Jiang S.R."/>
            <person name="Young C.C."/>
            <person name="Chen W.M."/>
        </authorList>
    </citation>
    <scope>NUCLEOTIDE SEQUENCE [LARGE SCALE GENOMIC DNA]</scope>
    <source>
        <strain evidence="2 3">LMG 24826</strain>
    </source>
</reference>
<sequence>MSEDKKEIHVNDLVIKANHVSFEPPERKEPFFGSEKPDLWKGTEQKKREELETEHENEGYDKEEFDGERRRPPFFWI</sequence>
<comment type="caution">
    <text evidence="2">The sequence shown here is derived from an EMBL/GenBank/DDBJ whole genome shotgun (WGS) entry which is preliminary data.</text>
</comment>
<dbReference type="Proteomes" id="UP000812672">
    <property type="component" value="Unassembled WGS sequence"/>
</dbReference>
<organism evidence="2 3">
    <name type="scientific">Allobacillus halotolerans</name>
    <dbReference type="NCBI Taxonomy" id="570278"/>
    <lineage>
        <taxon>Bacteria</taxon>
        <taxon>Bacillati</taxon>
        <taxon>Bacillota</taxon>
        <taxon>Bacilli</taxon>
        <taxon>Bacillales</taxon>
        <taxon>Bacillaceae</taxon>
        <taxon>Allobacillus</taxon>
    </lineage>
</organism>
<dbReference type="EMBL" id="JAHLZF010000017">
    <property type="protein sequence ID" value="MBU6081514.1"/>
    <property type="molecule type" value="Genomic_DNA"/>
</dbReference>
<dbReference type="RefSeq" id="WP_144160074.1">
    <property type="nucleotide sequence ID" value="NZ_CAUPKR010000007.1"/>
</dbReference>
<name>A0ABS6GQY5_9BACI</name>
<protein>
    <submittedName>
        <fullName evidence="2">Uncharacterized protein</fullName>
    </submittedName>
</protein>
<evidence type="ECO:0000313" key="2">
    <source>
        <dbReference type="EMBL" id="MBU6081514.1"/>
    </source>
</evidence>
<feature type="region of interest" description="Disordered" evidence="1">
    <location>
        <begin position="24"/>
        <end position="66"/>
    </location>
</feature>
<evidence type="ECO:0000313" key="3">
    <source>
        <dbReference type="Proteomes" id="UP000812672"/>
    </source>
</evidence>
<accession>A0ABS6GQY5</accession>